<evidence type="ECO:0000313" key="2">
    <source>
        <dbReference type="EMBL" id="CAI4010711.1"/>
    </source>
</evidence>
<organism evidence="2">
    <name type="scientific">Cladocopium goreaui</name>
    <dbReference type="NCBI Taxonomy" id="2562237"/>
    <lineage>
        <taxon>Eukaryota</taxon>
        <taxon>Sar</taxon>
        <taxon>Alveolata</taxon>
        <taxon>Dinophyceae</taxon>
        <taxon>Suessiales</taxon>
        <taxon>Symbiodiniaceae</taxon>
        <taxon>Cladocopium</taxon>
    </lineage>
</organism>
<feature type="region of interest" description="Disordered" evidence="1">
    <location>
        <begin position="1"/>
        <end position="40"/>
    </location>
</feature>
<reference evidence="3" key="2">
    <citation type="submission" date="2024-04" db="EMBL/GenBank/DDBJ databases">
        <authorList>
            <person name="Chen Y."/>
            <person name="Shah S."/>
            <person name="Dougan E. K."/>
            <person name="Thang M."/>
            <person name="Chan C."/>
        </authorList>
    </citation>
    <scope>NUCLEOTIDE SEQUENCE [LARGE SCALE GENOMIC DNA]</scope>
</reference>
<feature type="region of interest" description="Disordered" evidence="1">
    <location>
        <begin position="235"/>
        <end position="318"/>
    </location>
</feature>
<dbReference type="EMBL" id="CAMXCT010004890">
    <property type="protein sequence ID" value="CAI4010711.1"/>
    <property type="molecule type" value="Genomic_DNA"/>
</dbReference>
<feature type="region of interest" description="Disordered" evidence="1">
    <location>
        <begin position="538"/>
        <end position="571"/>
    </location>
</feature>
<sequence length="762" mass="83270">MKAEEESAISPSGSSLPPLEDMSYVPRIHADGSQRDPEMQQYQAYQVDQRELNIDQRSIHFQHNIFNPDPSVVGHLAATAATSEVRAEATHAVSAVVTEATSAVAAARAQTSEAVVRAEATQAVAQEAGQDVEGKTLRTKDLHHLKLPPIPESAANYRAWRNAVRTALLAFDRSTEGLLGPWLSRAFTARGAESAELSRDSGDFPRRVIDRYQELPAMRTFDFLWEGVVTALRESQHDTNAQSIRDDLRKGPQPSKKTNPDTKAAVAPKGAEKGKGDKKSTDKAKPDPKAKGQDKQKGKGKGTTSAAAASTATPKAPAAQPKAKAVAAMVAYLCGLGPVMGMTTAVESDFSGYLDFIGDTGAPHRRRANERAHLRDIRDIEEPTAPLERIACDHVISRTSIGIGLYRAWPVDQFKEGVLRERVVRALAIPPATWALADADKDREQFLEDIARHARGGETSLADTAGGEPPKSHEKHEASLAETAGGSKEKHNSKRNRSITLIRIGIHGPTKGCHAFESGGYQHIKDCRDRFNRLIDETEPAEPKKSPPDEPKEFDEPGDDEYEPSIAGDDLEDSKDIMGLINVAKGPSFEVQTRGLERGNEVVAGILIDSLDRGDHNEESLALKLQTASIMNHVPQMPTVKGTIAHEEQGMWLAREVLALVNRPLSREEILRNPKAKEVLMKEANEMRSMKGYESQGQLAGHAASLLMKLLWLSRLSRPDLSFAITSLGFTVTRTLQETLSHARATLAFLLCLTSKVKRHSR</sequence>
<evidence type="ECO:0000313" key="4">
    <source>
        <dbReference type="Proteomes" id="UP001152797"/>
    </source>
</evidence>
<keyword evidence="4" id="KW-1185">Reference proteome</keyword>
<protein>
    <submittedName>
        <fullName evidence="2">Uncharacterized protein</fullName>
    </submittedName>
</protein>
<feature type="compositionally biased region" description="Low complexity" evidence="1">
    <location>
        <begin position="302"/>
        <end position="318"/>
    </location>
</feature>
<comment type="caution">
    <text evidence="2">The sequence shown here is derived from an EMBL/GenBank/DDBJ whole genome shotgun (WGS) entry which is preliminary data.</text>
</comment>
<reference evidence="2" key="1">
    <citation type="submission" date="2022-10" db="EMBL/GenBank/DDBJ databases">
        <authorList>
            <person name="Chen Y."/>
            <person name="Dougan E. K."/>
            <person name="Chan C."/>
            <person name="Rhodes N."/>
            <person name="Thang M."/>
        </authorList>
    </citation>
    <scope>NUCLEOTIDE SEQUENCE</scope>
</reference>
<gene>
    <name evidence="2" type="ORF">C1SCF055_LOCUS35952</name>
</gene>
<dbReference type="AlphaFoldDB" id="A0A9P1DJI8"/>
<accession>A0A9P1DJI8</accession>
<feature type="compositionally biased region" description="Basic and acidic residues" evidence="1">
    <location>
        <begin position="538"/>
        <end position="555"/>
    </location>
</feature>
<feature type="compositionally biased region" description="Basic and acidic residues" evidence="1">
    <location>
        <begin position="270"/>
        <end position="297"/>
    </location>
</feature>
<feature type="compositionally biased region" description="Basic and acidic residues" evidence="1">
    <location>
        <begin position="470"/>
        <end position="479"/>
    </location>
</feature>
<dbReference type="Proteomes" id="UP001152797">
    <property type="component" value="Unassembled WGS sequence"/>
</dbReference>
<evidence type="ECO:0000256" key="1">
    <source>
        <dbReference type="SAM" id="MobiDB-lite"/>
    </source>
</evidence>
<feature type="compositionally biased region" description="Acidic residues" evidence="1">
    <location>
        <begin position="556"/>
        <end position="571"/>
    </location>
</feature>
<feature type="compositionally biased region" description="Basic and acidic residues" evidence="1">
    <location>
        <begin position="28"/>
        <end position="38"/>
    </location>
</feature>
<name>A0A9P1DJI8_9DINO</name>
<proteinExistence type="predicted"/>
<dbReference type="EMBL" id="CAMXCT030004890">
    <property type="protein sequence ID" value="CAL4798023.1"/>
    <property type="molecule type" value="Genomic_DNA"/>
</dbReference>
<evidence type="ECO:0000313" key="3">
    <source>
        <dbReference type="EMBL" id="CAL1164086.1"/>
    </source>
</evidence>
<dbReference type="EMBL" id="CAMXCT020004890">
    <property type="protein sequence ID" value="CAL1164086.1"/>
    <property type="molecule type" value="Genomic_DNA"/>
</dbReference>
<feature type="region of interest" description="Disordered" evidence="1">
    <location>
        <begin position="454"/>
        <end position="498"/>
    </location>
</feature>